<feature type="compositionally biased region" description="Basic and acidic residues" evidence="6">
    <location>
        <begin position="368"/>
        <end position="393"/>
    </location>
</feature>
<feature type="region of interest" description="Disordered" evidence="6">
    <location>
        <begin position="521"/>
        <end position="561"/>
    </location>
</feature>
<evidence type="ECO:0000313" key="9">
    <source>
        <dbReference type="EMBL" id="EGD77530.1"/>
    </source>
</evidence>
<reference evidence="9" key="1">
    <citation type="submission" date="2009-08" db="EMBL/GenBank/DDBJ databases">
        <title>Annotation of Salpingoeca rosetta.</title>
        <authorList>
            <consortium name="The Broad Institute Genome Sequencing Platform"/>
            <person name="Russ C."/>
            <person name="Cuomo C."/>
            <person name="Burger G."/>
            <person name="Gray M.W."/>
            <person name="Holland P.W.H."/>
            <person name="King N."/>
            <person name="Lang F.B.F."/>
            <person name="Roger A.J."/>
            <person name="Ruiz-Trillo I."/>
            <person name="Young S.K."/>
            <person name="Zeng Q."/>
            <person name="Gargeya S."/>
            <person name="Alvarado L."/>
            <person name="Berlin A."/>
            <person name="Chapman S.B."/>
            <person name="Chen Z."/>
            <person name="Freedman E."/>
            <person name="Gellesch M."/>
            <person name="Goldberg J."/>
            <person name="Griggs A."/>
            <person name="Gujja S."/>
            <person name="Heilman E."/>
            <person name="Heiman D."/>
            <person name="Howarth C."/>
            <person name="Mehta T."/>
            <person name="Neiman D."/>
            <person name="Pearson M."/>
            <person name="Roberts A."/>
            <person name="Saif S."/>
            <person name="Shea T."/>
            <person name="Shenoy N."/>
            <person name="Sisk P."/>
            <person name="Stolte C."/>
            <person name="Sykes S."/>
            <person name="White J."/>
            <person name="Yandava C."/>
            <person name="Haas B."/>
            <person name="Nusbaum C."/>
            <person name="Birren B."/>
        </authorList>
    </citation>
    <scope>NUCLEOTIDE SEQUENCE [LARGE SCALE GENOMIC DNA]</scope>
    <source>
        <strain evidence="9">ATCC 50818</strain>
    </source>
</reference>
<organism evidence="10">
    <name type="scientific">Salpingoeca rosetta (strain ATCC 50818 / BSB-021)</name>
    <dbReference type="NCBI Taxonomy" id="946362"/>
    <lineage>
        <taxon>Eukaryota</taxon>
        <taxon>Choanoflagellata</taxon>
        <taxon>Craspedida</taxon>
        <taxon>Salpingoecidae</taxon>
        <taxon>Salpingoeca</taxon>
    </lineage>
</organism>
<feature type="compositionally biased region" description="Polar residues" evidence="6">
    <location>
        <begin position="484"/>
        <end position="493"/>
    </location>
</feature>
<dbReference type="CDD" id="cd14705">
    <property type="entry name" value="bZIP_Zip1"/>
    <property type="match status" value="1"/>
</dbReference>
<keyword evidence="10" id="KW-1185">Reference proteome</keyword>
<evidence type="ECO:0000256" key="1">
    <source>
        <dbReference type="ARBA" id="ARBA00004123"/>
    </source>
</evidence>
<dbReference type="GO" id="GO:0005634">
    <property type="term" value="C:nucleus"/>
    <property type="evidence" value="ECO:0007669"/>
    <property type="project" value="UniProtKB-SubCell"/>
</dbReference>
<feature type="region of interest" description="Disordered" evidence="6">
    <location>
        <begin position="449"/>
        <end position="504"/>
    </location>
</feature>
<dbReference type="GO" id="GO:0001228">
    <property type="term" value="F:DNA-binding transcription activator activity, RNA polymerase II-specific"/>
    <property type="evidence" value="ECO:0007669"/>
    <property type="project" value="TreeGrafter"/>
</dbReference>
<feature type="compositionally biased region" description="Low complexity" evidence="6">
    <location>
        <begin position="629"/>
        <end position="654"/>
    </location>
</feature>
<dbReference type="InterPro" id="IPR004827">
    <property type="entry name" value="bZIP"/>
</dbReference>
<dbReference type="SMART" id="SM00338">
    <property type="entry name" value="BRLZ"/>
    <property type="match status" value="1"/>
</dbReference>
<evidence type="ECO:0000256" key="7">
    <source>
        <dbReference type="SAM" id="SignalP"/>
    </source>
</evidence>
<evidence type="ECO:0000256" key="5">
    <source>
        <dbReference type="ARBA" id="ARBA00023242"/>
    </source>
</evidence>
<proteinExistence type="predicted"/>
<dbReference type="RefSeq" id="XP_004990418.1">
    <property type="nucleotide sequence ID" value="XM_004990361.1"/>
</dbReference>
<dbReference type="PANTHER" id="PTHR13044">
    <property type="entry name" value="ACTIVATING TRANSCRIPTION FACTOR ATF 4/5"/>
    <property type="match status" value="1"/>
</dbReference>
<keyword evidence="2" id="KW-0805">Transcription regulation</keyword>
<feature type="compositionally biased region" description="Low complexity" evidence="6">
    <location>
        <begin position="545"/>
        <end position="561"/>
    </location>
</feature>
<dbReference type="PROSITE" id="PS00036">
    <property type="entry name" value="BZIP_BASIC"/>
    <property type="match status" value="1"/>
</dbReference>
<evidence type="ECO:0000313" key="10">
    <source>
        <dbReference type="Proteomes" id="UP000007799"/>
    </source>
</evidence>
<dbReference type="EMBL" id="GL832978">
    <property type="protein sequence ID" value="EGD77530.1"/>
    <property type="molecule type" value="Genomic_DNA"/>
</dbReference>
<dbReference type="InParanoid" id="F2UK80"/>
<accession>F2UK80</accession>
<dbReference type="AlphaFoldDB" id="F2UK80"/>
<sequence length="664" mass="70591">MVVMMMTLLPLFCRTCVVWHHHPVFIFPYFPPPTHTHIHSPVPRTTRACDHVSPAMPSSPLAKRTPTTIPPPTTTTTLPFSVSSSFNMPHRTRSQQHHEQQQQQRNDDDDERTKLTSHLQRLQLYTLACRQAIVKHCISGAITSQATTMTTALSNSAAQGVIPSIFDDTNTLADVVTFGDDECNLLSSWLDAPFTFGSSDQSLASPGAPTSATTTTQAPSTSVGATPATTAAGLAMNGVGNAGKEHQGPTSSSSISSIDQDVVLPSPTQDNSSIFQSLRSLAPDVQETVFGDTFGGASANALAHTAQQPLLQFAPQGIPQLPVTQQAPLITTTAASAATKNPSTAKTRARTNSSTKQGRSPTSPNAKGKLDPTEKRERNKAAAERYRAKKRKENEEMRHLVRILKEQVTMLEQRVNQLEMEKAAIIAQVQFSGLPGAADIVAQHVDMSRAGTSTSASHTTPSKRARKAKAKRTAATSAASTATQPSVMPQQPRQLPGAPTASQLSASAAFMPQHMLMHMGVPVPTAPLDTSAGGGQEPATKRARSQQPTQQTSSTTATSTTTANLNATQQQQAAGTIMALAQRLQQLRNMPGTSAASTATSTAAALAAQQALMASPQFAGTNMLAYAQPQPQQQQAQAFLHPQQQQQAQQQVQPGRSKKAAQGK</sequence>
<dbReference type="Proteomes" id="UP000007799">
    <property type="component" value="Unassembled WGS sequence"/>
</dbReference>
<feature type="domain" description="BZIP" evidence="8">
    <location>
        <begin position="374"/>
        <end position="421"/>
    </location>
</feature>
<dbReference type="Pfam" id="PF07716">
    <property type="entry name" value="bZIP_2"/>
    <property type="match status" value="1"/>
</dbReference>
<keyword evidence="3" id="KW-0238">DNA-binding</keyword>
<feature type="region of interest" description="Disordered" evidence="6">
    <location>
        <begin position="200"/>
        <end position="257"/>
    </location>
</feature>
<keyword evidence="5" id="KW-0539">Nucleus</keyword>
<keyword evidence="7" id="KW-0732">Signal</keyword>
<feature type="compositionally biased region" description="Low complexity" evidence="6">
    <location>
        <begin position="473"/>
        <end position="483"/>
    </location>
</feature>
<feature type="compositionally biased region" description="Polar residues" evidence="6">
    <location>
        <begin position="334"/>
        <end position="365"/>
    </location>
</feature>
<dbReference type="PROSITE" id="PS50217">
    <property type="entry name" value="BZIP"/>
    <property type="match status" value="1"/>
</dbReference>
<dbReference type="Gene3D" id="1.20.5.170">
    <property type="match status" value="1"/>
</dbReference>
<feature type="region of interest" description="Disordered" evidence="6">
    <location>
        <begin position="43"/>
        <end position="113"/>
    </location>
</feature>
<protein>
    <recommendedName>
        <fullName evidence="8">BZIP domain-containing protein</fullName>
    </recommendedName>
</protein>
<feature type="compositionally biased region" description="Polar residues" evidence="6">
    <location>
        <begin position="450"/>
        <end position="460"/>
    </location>
</feature>
<feature type="compositionally biased region" description="Low complexity" evidence="6">
    <location>
        <begin position="204"/>
        <end position="235"/>
    </location>
</feature>
<feature type="chain" id="PRO_5003288695" description="BZIP domain-containing protein" evidence="7">
    <location>
        <begin position="21"/>
        <end position="664"/>
    </location>
</feature>
<evidence type="ECO:0000256" key="2">
    <source>
        <dbReference type="ARBA" id="ARBA00023015"/>
    </source>
</evidence>
<dbReference type="PANTHER" id="PTHR13044:SF14">
    <property type="entry name" value="CRYPTOCEPHAL, ISOFORM A"/>
    <property type="match status" value="1"/>
</dbReference>
<feature type="signal peptide" evidence="7">
    <location>
        <begin position="1"/>
        <end position="20"/>
    </location>
</feature>
<dbReference type="GeneID" id="16070974"/>
<keyword evidence="4" id="KW-0804">Transcription</keyword>
<comment type="subcellular location">
    <subcellularLocation>
        <location evidence="1">Nucleus</location>
    </subcellularLocation>
</comment>
<feature type="compositionally biased region" description="Basic residues" evidence="6">
    <location>
        <begin position="461"/>
        <end position="472"/>
    </location>
</feature>
<dbReference type="InterPro" id="IPR046347">
    <property type="entry name" value="bZIP_sf"/>
</dbReference>
<evidence type="ECO:0000256" key="6">
    <source>
        <dbReference type="SAM" id="MobiDB-lite"/>
    </source>
</evidence>
<evidence type="ECO:0000256" key="3">
    <source>
        <dbReference type="ARBA" id="ARBA00023125"/>
    </source>
</evidence>
<dbReference type="GO" id="GO:0000977">
    <property type="term" value="F:RNA polymerase II transcription regulatory region sequence-specific DNA binding"/>
    <property type="evidence" value="ECO:0007669"/>
    <property type="project" value="TreeGrafter"/>
</dbReference>
<feature type="region of interest" description="Disordered" evidence="6">
    <location>
        <begin position="629"/>
        <end position="664"/>
    </location>
</feature>
<evidence type="ECO:0000259" key="8">
    <source>
        <dbReference type="PROSITE" id="PS50217"/>
    </source>
</evidence>
<evidence type="ECO:0000256" key="4">
    <source>
        <dbReference type="ARBA" id="ARBA00023163"/>
    </source>
</evidence>
<gene>
    <name evidence="9" type="ORF">PTSG_08627</name>
</gene>
<feature type="region of interest" description="Disordered" evidence="6">
    <location>
        <begin position="334"/>
        <end position="393"/>
    </location>
</feature>
<name>F2UK80_SALR5</name>
<dbReference type="SUPFAM" id="SSF57959">
    <property type="entry name" value="Leucine zipper domain"/>
    <property type="match status" value="1"/>
</dbReference>